<organism evidence="2">
    <name type="scientific">Fagus sylvatica</name>
    <name type="common">Beechnut</name>
    <dbReference type="NCBI Taxonomy" id="28930"/>
    <lineage>
        <taxon>Eukaryota</taxon>
        <taxon>Viridiplantae</taxon>
        <taxon>Streptophyta</taxon>
        <taxon>Embryophyta</taxon>
        <taxon>Tracheophyta</taxon>
        <taxon>Spermatophyta</taxon>
        <taxon>Magnoliopsida</taxon>
        <taxon>eudicotyledons</taxon>
        <taxon>Gunneridae</taxon>
        <taxon>Pentapetalae</taxon>
        <taxon>rosids</taxon>
        <taxon>fabids</taxon>
        <taxon>Fagales</taxon>
        <taxon>Fagaceae</taxon>
        <taxon>Fagus</taxon>
    </lineage>
</organism>
<sequence>MRLMRGSSINGAWGPSRTGQRKQRALRMAQRLKVNRSPPPAGLATPRSRIASSLSRFLSRIEGPVLWQSSGRARRRGCYRFRR</sequence>
<reference evidence="2" key="1">
    <citation type="submission" date="2018-02" db="EMBL/GenBank/DDBJ databases">
        <authorList>
            <person name="Cohen D.B."/>
            <person name="Kent A.D."/>
        </authorList>
    </citation>
    <scope>NUCLEOTIDE SEQUENCE</scope>
</reference>
<dbReference type="AlphaFoldDB" id="A0A2N9H7B5"/>
<evidence type="ECO:0000313" key="2">
    <source>
        <dbReference type="EMBL" id="SPD07815.1"/>
    </source>
</evidence>
<protein>
    <submittedName>
        <fullName evidence="2">Uncharacterized protein</fullName>
    </submittedName>
</protein>
<dbReference type="EMBL" id="OIVN01002968">
    <property type="protein sequence ID" value="SPD07815.1"/>
    <property type="molecule type" value="Genomic_DNA"/>
</dbReference>
<name>A0A2N9H7B5_FAGSY</name>
<proteinExistence type="predicted"/>
<accession>A0A2N9H7B5</accession>
<evidence type="ECO:0000256" key="1">
    <source>
        <dbReference type="SAM" id="MobiDB-lite"/>
    </source>
</evidence>
<feature type="region of interest" description="Disordered" evidence="1">
    <location>
        <begin position="1"/>
        <end position="46"/>
    </location>
</feature>
<gene>
    <name evidence="2" type="ORF">FSB_LOCUS35697</name>
</gene>